<dbReference type="HOGENOM" id="CLU_122693_0_0_2"/>
<evidence type="ECO:0000313" key="5">
    <source>
        <dbReference type="Proteomes" id="UP000015381"/>
    </source>
</evidence>
<dbReference type="Proteomes" id="UP000015381">
    <property type="component" value="Chromosome I"/>
</dbReference>
<dbReference type="OrthoDB" id="336477at2157"/>
<evidence type="ECO:0000256" key="1">
    <source>
        <dbReference type="SAM" id="MobiDB-lite"/>
    </source>
</evidence>
<dbReference type="RefSeq" id="WP_008525795.1">
    <property type="nucleotide sequence ID" value="NC_021921.1"/>
</dbReference>
<gene>
    <name evidence="3" type="ORF">HLRTI_001069</name>
    <name evidence="2" type="ORF">HTIA_0907</name>
</gene>
<reference evidence="3 4" key="2">
    <citation type="journal article" date="2013" name="PLoS ONE">
        <title>INDIGO - INtegrated Data Warehouse of MIcrobial GenOmes with Examples from the Red Sea Extremophiles.</title>
        <authorList>
            <person name="Alam I."/>
            <person name="Antunes A."/>
            <person name="Kamau A.A."/>
            <person name="Ba Alawi W."/>
            <person name="Kalkatawi M."/>
            <person name="Stingl U."/>
            <person name="Bajic V.B."/>
        </authorList>
    </citation>
    <scope>NUCLEOTIDE SEQUENCE [LARGE SCALE GENOMIC DNA]</scope>
    <source>
        <strain evidence="3 4">SARL4B</strain>
    </source>
</reference>
<evidence type="ECO:0000313" key="2">
    <source>
        <dbReference type="EMBL" id="CCQ33046.1"/>
    </source>
</evidence>
<dbReference type="KEGG" id="hti:HTIA_0907"/>
<dbReference type="Pfam" id="PF24350">
    <property type="entry name" value="DUF7510"/>
    <property type="match status" value="1"/>
</dbReference>
<dbReference type="AlphaFoldDB" id="F7PJ78"/>
<keyword evidence="5" id="KW-1185">Reference proteome</keyword>
<dbReference type="EMBL" id="AFNT02000009">
    <property type="protein sequence ID" value="ERJ06815.1"/>
    <property type="molecule type" value="Genomic_DNA"/>
</dbReference>
<dbReference type="Proteomes" id="UP000003861">
    <property type="component" value="Unassembled WGS sequence"/>
</dbReference>
<organism evidence="3 4">
    <name type="scientific">Halorhabdus tiamatea SARL4B</name>
    <dbReference type="NCBI Taxonomy" id="1033806"/>
    <lineage>
        <taxon>Archaea</taxon>
        <taxon>Methanobacteriati</taxon>
        <taxon>Methanobacteriota</taxon>
        <taxon>Stenosarchaea group</taxon>
        <taxon>Halobacteria</taxon>
        <taxon>Halobacteriales</taxon>
        <taxon>Haloarculaceae</taxon>
        <taxon>Halorhabdus</taxon>
    </lineage>
</organism>
<dbReference type="eggNOG" id="arCOG06297">
    <property type="taxonomic scope" value="Archaea"/>
</dbReference>
<dbReference type="InterPro" id="IPR055932">
    <property type="entry name" value="DUF7510"/>
</dbReference>
<reference evidence="3 4" key="1">
    <citation type="journal article" date="2011" name="J. Bacteriol.">
        <title>Genome sequence of Halorhabdus tiamatea, the first archaeon isolated from a deep-sea anoxic brine lake.</title>
        <authorList>
            <person name="Antunes A."/>
            <person name="Alam I."/>
            <person name="Bajic V.B."/>
            <person name="Stingl U."/>
        </authorList>
    </citation>
    <scope>NUCLEOTIDE SEQUENCE [LARGE SCALE GENOMIC DNA]</scope>
    <source>
        <strain evidence="3 4">SARL4B</strain>
    </source>
</reference>
<reference evidence="2 5" key="3">
    <citation type="journal article" date="2014" name="Environ. Microbiol.">
        <title>Halorhabdus tiamatea: proteogenomics and glycosidase activity measurements identify the first cultivated euryarchaeon from a deep-sea anoxic brine lake as potential polysaccharide degrader.</title>
        <authorList>
            <person name="Werner J."/>
            <person name="Ferrer M."/>
            <person name="Michel G."/>
            <person name="Mann A.J."/>
            <person name="Huang S."/>
            <person name="Juarez S."/>
            <person name="Ciordia S."/>
            <person name="Albar J.P."/>
            <person name="Alcaide M."/>
            <person name="La Cono V."/>
            <person name="Yakimov M.M."/>
            <person name="Antunes A."/>
            <person name="Taborda M."/>
            <person name="Da Costa M.S."/>
            <person name="Amann R.I."/>
            <person name="Gloeckner F.O."/>
            <person name="Golyshina O.V."/>
            <person name="Golyshin P.N."/>
            <person name="Teeling H."/>
        </authorList>
    </citation>
    <scope>NUCLEOTIDE SEQUENCE [LARGE SCALE GENOMIC DNA]</scope>
    <source>
        <strain evidence="5">SARL4B</strain>
        <strain evidence="2">Type strain: SARL4B</strain>
    </source>
</reference>
<evidence type="ECO:0000313" key="4">
    <source>
        <dbReference type="Proteomes" id="UP000003861"/>
    </source>
</evidence>
<dbReference type="EMBL" id="HF571520">
    <property type="protein sequence ID" value="CCQ33046.1"/>
    <property type="molecule type" value="Genomic_DNA"/>
</dbReference>
<dbReference type="PATRIC" id="fig|1033806.12.peg.900"/>
<name>F7PJ78_9EURY</name>
<protein>
    <submittedName>
        <fullName evidence="3">Uncharacterized protein</fullName>
    </submittedName>
</protein>
<sequence length="164" mass="17294">MTSKPAGGDAPDVRVTTTIETDRTVVVVEGTHDAAVVVNSASGERVYLPPETATGEADVGSKAHDDSPYAGIPTESPYEGITTDNPYEGIATESPYAGMATDSPYEGISTDSPYEGMATDSPYDGLSDDDNGTTRRSEAYGIVPTDDGFRLVHPEPATDVRFLR</sequence>
<feature type="region of interest" description="Disordered" evidence="1">
    <location>
        <begin position="47"/>
        <end position="137"/>
    </location>
</feature>
<accession>F7PJ78</accession>
<dbReference type="GeneID" id="23797761"/>
<evidence type="ECO:0000313" key="3">
    <source>
        <dbReference type="EMBL" id="ERJ06815.1"/>
    </source>
</evidence>
<proteinExistence type="predicted"/>